<dbReference type="InParanoid" id="A0A316YQU0"/>
<evidence type="ECO:0000256" key="2">
    <source>
        <dbReference type="SAM" id="SignalP"/>
    </source>
</evidence>
<dbReference type="SUPFAM" id="SSF50685">
    <property type="entry name" value="Barwin-like endoglucanases"/>
    <property type="match status" value="1"/>
</dbReference>
<keyword evidence="1 2" id="KW-0732">Signal</keyword>
<dbReference type="OrthoDB" id="623670at2759"/>
<dbReference type="PANTHER" id="PTHR31836">
    <property type="match status" value="1"/>
</dbReference>
<evidence type="ECO:0000313" key="4">
    <source>
        <dbReference type="Proteomes" id="UP000245768"/>
    </source>
</evidence>
<dbReference type="RefSeq" id="XP_025377333.1">
    <property type="nucleotide sequence ID" value="XM_025521578.1"/>
</dbReference>
<dbReference type="InterPro" id="IPR036908">
    <property type="entry name" value="RlpA-like_sf"/>
</dbReference>
<reference evidence="3 4" key="1">
    <citation type="journal article" date="2018" name="Mol. Biol. Evol.">
        <title>Broad Genomic Sampling Reveals a Smut Pathogenic Ancestry of the Fungal Clade Ustilaginomycotina.</title>
        <authorList>
            <person name="Kijpornyongpan T."/>
            <person name="Mondo S.J."/>
            <person name="Barry K."/>
            <person name="Sandor L."/>
            <person name="Lee J."/>
            <person name="Lipzen A."/>
            <person name="Pangilinan J."/>
            <person name="LaButti K."/>
            <person name="Hainaut M."/>
            <person name="Henrissat B."/>
            <person name="Grigoriev I.V."/>
            <person name="Spatafora J.W."/>
            <person name="Aime M.C."/>
        </authorList>
    </citation>
    <scope>NUCLEOTIDE SEQUENCE [LARGE SCALE GENOMIC DNA]</scope>
    <source>
        <strain evidence="3 4">MCA 4198</strain>
    </source>
</reference>
<dbReference type="AlphaFoldDB" id="A0A316YQU0"/>
<dbReference type="EMBL" id="KZ819636">
    <property type="protein sequence ID" value="PWN90135.1"/>
    <property type="molecule type" value="Genomic_DNA"/>
</dbReference>
<dbReference type="STRING" id="215250.A0A316YQU0"/>
<dbReference type="CDD" id="cd22191">
    <property type="entry name" value="DPBB_RlpA_EXP_N-like"/>
    <property type="match status" value="1"/>
</dbReference>
<dbReference type="GeneID" id="37043494"/>
<accession>A0A316YQU0</accession>
<proteinExistence type="predicted"/>
<dbReference type="Proteomes" id="UP000245768">
    <property type="component" value="Unassembled WGS sequence"/>
</dbReference>
<sequence length="133" mass="14318">MVSAKFIFSLAAFAAAATAAPVDSQPEAHLEKRSYSGRATYYQAGMGNCGWENTGADKIVALNTAQYGSTSDQSEHCGKKVRIHHNGQTQTATVADSCPTCNYGSLDMSKSLFGALTNDNFDLGEFQMTWEFV</sequence>
<dbReference type="Gene3D" id="2.40.40.10">
    <property type="entry name" value="RlpA-like domain"/>
    <property type="match status" value="1"/>
</dbReference>
<dbReference type="InterPro" id="IPR051477">
    <property type="entry name" value="Expansin_CellWall"/>
</dbReference>
<evidence type="ECO:0000313" key="3">
    <source>
        <dbReference type="EMBL" id="PWN90135.1"/>
    </source>
</evidence>
<feature type="chain" id="PRO_5016251736" description="Barwin-like endoglucanase" evidence="2">
    <location>
        <begin position="20"/>
        <end position="133"/>
    </location>
</feature>
<gene>
    <name evidence="3" type="ORF">FA10DRAFT_266634</name>
</gene>
<evidence type="ECO:0000256" key="1">
    <source>
        <dbReference type="ARBA" id="ARBA00022729"/>
    </source>
</evidence>
<evidence type="ECO:0008006" key="5">
    <source>
        <dbReference type="Google" id="ProtNLM"/>
    </source>
</evidence>
<organism evidence="3 4">
    <name type="scientific">Acaromyces ingoldii</name>
    <dbReference type="NCBI Taxonomy" id="215250"/>
    <lineage>
        <taxon>Eukaryota</taxon>
        <taxon>Fungi</taxon>
        <taxon>Dikarya</taxon>
        <taxon>Basidiomycota</taxon>
        <taxon>Ustilaginomycotina</taxon>
        <taxon>Exobasidiomycetes</taxon>
        <taxon>Exobasidiales</taxon>
        <taxon>Cryptobasidiaceae</taxon>
        <taxon>Acaromyces</taxon>
    </lineage>
</organism>
<dbReference type="PANTHER" id="PTHR31836:SF25">
    <property type="entry name" value="RLPA-LIKE PROTEIN DOUBLE-PSI BETA-BARREL DOMAIN-CONTAINING PROTEIN"/>
    <property type="match status" value="1"/>
</dbReference>
<feature type="signal peptide" evidence="2">
    <location>
        <begin position="1"/>
        <end position="19"/>
    </location>
</feature>
<keyword evidence="4" id="KW-1185">Reference proteome</keyword>
<protein>
    <recommendedName>
        <fullName evidence="5">Barwin-like endoglucanase</fullName>
    </recommendedName>
</protein>
<name>A0A316YQU0_9BASI</name>